<evidence type="ECO:0000313" key="4">
    <source>
        <dbReference type="EMBL" id="CAA9196090.1"/>
    </source>
</evidence>
<dbReference type="Gene3D" id="1.25.40.20">
    <property type="entry name" value="Ankyrin repeat-containing domain"/>
    <property type="match status" value="3"/>
</dbReference>
<dbReference type="RefSeq" id="WP_173964927.1">
    <property type="nucleotide sequence ID" value="NZ_CADCST010000065.1"/>
</dbReference>
<gene>
    <name evidence="4" type="ORF">FLACOL7796_00968</name>
</gene>
<evidence type="ECO:0000256" key="1">
    <source>
        <dbReference type="ARBA" id="ARBA00022737"/>
    </source>
</evidence>
<keyword evidence="5" id="KW-1185">Reference proteome</keyword>
<dbReference type="InterPro" id="IPR036770">
    <property type="entry name" value="Ankyrin_rpt-contain_sf"/>
</dbReference>
<dbReference type="PANTHER" id="PTHR24123">
    <property type="entry name" value="ANKYRIN REPEAT-CONTAINING"/>
    <property type="match status" value="1"/>
</dbReference>
<dbReference type="Pfam" id="PF12796">
    <property type="entry name" value="Ank_2"/>
    <property type="match status" value="1"/>
</dbReference>
<evidence type="ECO:0000313" key="5">
    <source>
        <dbReference type="Proteomes" id="UP000474567"/>
    </source>
</evidence>
<comment type="caution">
    <text evidence="4">The sequence shown here is derived from an EMBL/GenBank/DDBJ whole genome shotgun (WGS) entry which is preliminary data.</text>
</comment>
<organism evidence="4 5">
    <name type="scientific">Flavobacterium collinsii</name>
    <dbReference type="NCBI Taxonomy" id="1114861"/>
    <lineage>
        <taxon>Bacteria</taxon>
        <taxon>Pseudomonadati</taxon>
        <taxon>Bacteroidota</taxon>
        <taxon>Flavobacteriia</taxon>
        <taxon>Flavobacteriales</taxon>
        <taxon>Flavobacteriaceae</taxon>
        <taxon>Flavobacterium</taxon>
    </lineage>
</organism>
<protein>
    <recommendedName>
        <fullName evidence="6">Ankyrin repeat-containing protein</fullName>
    </recommendedName>
</protein>
<proteinExistence type="predicted"/>
<dbReference type="PANTHER" id="PTHR24123:SF33">
    <property type="entry name" value="PROTEIN HOS4"/>
    <property type="match status" value="1"/>
</dbReference>
<accession>A0ABM8KF54</accession>
<dbReference type="Proteomes" id="UP000474567">
    <property type="component" value="Unassembled WGS sequence"/>
</dbReference>
<keyword evidence="1" id="KW-0677">Repeat</keyword>
<evidence type="ECO:0000256" key="3">
    <source>
        <dbReference type="PROSITE-ProRule" id="PRU00023"/>
    </source>
</evidence>
<dbReference type="SUPFAM" id="SSF48403">
    <property type="entry name" value="Ankyrin repeat"/>
    <property type="match status" value="1"/>
</dbReference>
<dbReference type="InterPro" id="IPR002110">
    <property type="entry name" value="Ankyrin_rpt"/>
</dbReference>
<dbReference type="PROSITE" id="PS50297">
    <property type="entry name" value="ANK_REP_REGION"/>
    <property type="match status" value="1"/>
</dbReference>
<evidence type="ECO:0000256" key="2">
    <source>
        <dbReference type="ARBA" id="ARBA00023043"/>
    </source>
</evidence>
<reference evidence="4 5" key="1">
    <citation type="submission" date="2020-02" db="EMBL/GenBank/DDBJ databases">
        <authorList>
            <person name="Criscuolo A."/>
        </authorList>
    </citation>
    <scope>NUCLEOTIDE SEQUENCE [LARGE SCALE GENOMIC DNA]</scope>
    <source>
        <strain evidence="4">CECT7796</strain>
    </source>
</reference>
<keyword evidence="2 3" id="KW-0040">ANK repeat</keyword>
<dbReference type="PROSITE" id="PS50088">
    <property type="entry name" value="ANK_REPEAT"/>
    <property type="match status" value="1"/>
</dbReference>
<sequence>MYEKNNVAVAILNGNLEEAHELMKNGEQLSGQYVKNNTSRIFEILIDKNAIDLIDLLIVNDFIKTDIYEYDSFENSIFSSIAYLSNSGNVAIKFVNELLKRFKNINDEVNDQTLLGYCLLEGTDPAIIEELIEGGCRVDYKNNANENFIYQVINEYRLSSETGMNYLEILTREGVDINQKNIAGVTPLMLAAKKRKESYLEILLQNGASANEQDNNGNNTFYYAVNEQFDYEALTKLLEYDSIDFDIQDKNGNNLFCEFLRMMENDDNQIKILEKLIEAGANFEQSGSYYGNTKSGYDWLAEKKSSILEFALKLNSLDLDFQDNLGNTLLHKVCSYDLNYDREATRELYKKTKVLLEAGANPDITNNNNETPLTLAQQDNLKIKTVELLMSNK</sequence>
<dbReference type="SMART" id="SM00248">
    <property type="entry name" value="ANK"/>
    <property type="match status" value="6"/>
</dbReference>
<dbReference type="InterPro" id="IPR051165">
    <property type="entry name" value="Multifunctional_ANK_Repeat"/>
</dbReference>
<name>A0ABM8KF54_9FLAO</name>
<dbReference type="EMBL" id="CADCST010000065">
    <property type="protein sequence ID" value="CAA9196090.1"/>
    <property type="molecule type" value="Genomic_DNA"/>
</dbReference>
<evidence type="ECO:0008006" key="6">
    <source>
        <dbReference type="Google" id="ProtNLM"/>
    </source>
</evidence>
<feature type="repeat" description="ANK" evidence="3">
    <location>
        <begin position="183"/>
        <end position="215"/>
    </location>
</feature>